<proteinExistence type="predicted"/>
<keyword evidence="2" id="KW-1185">Reference proteome</keyword>
<dbReference type="Proteomes" id="UP000787635">
    <property type="component" value="Unassembled WGS sequence"/>
</dbReference>
<evidence type="ECO:0000313" key="1">
    <source>
        <dbReference type="EMBL" id="NKC31793.1"/>
    </source>
</evidence>
<organism evidence="1 2">
    <name type="scientific">Falsiroseomonas selenitidurans</name>
    <dbReference type="NCBI Taxonomy" id="2716335"/>
    <lineage>
        <taxon>Bacteria</taxon>
        <taxon>Pseudomonadati</taxon>
        <taxon>Pseudomonadota</taxon>
        <taxon>Alphaproteobacteria</taxon>
        <taxon>Acetobacterales</taxon>
        <taxon>Roseomonadaceae</taxon>
        <taxon>Falsiroseomonas</taxon>
    </lineage>
</organism>
<comment type="caution">
    <text evidence="1">The sequence shown here is derived from an EMBL/GenBank/DDBJ whole genome shotgun (WGS) entry which is preliminary data.</text>
</comment>
<name>A0ABX1E7K3_9PROT</name>
<accession>A0ABX1E7K3</accession>
<gene>
    <name evidence="1" type="ORF">HEQ75_13090</name>
</gene>
<sequence>MLGVLFAAQDSAGGATPLQGEQAADVAGQLSAMLERALKAYSSSTA</sequence>
<dbReference type="RefSeq" id="WP_168031173.1">
    <property type="nucleotide sequence ID" value="NZ_JAAVNE010000019.1"/>
</dbReference>
<dbReference type="EMBL" id="JAAVNE010000019">
    <property type="protein sequence ID" value="NKC31793.1"/>
    <property type="molecule type" value="Genomic_DNA"/>
</dbReference>
<reference evidence="1 2" key="1">
    <citation type="submission" date="2020-03" db="EMBL/GenBank/DDBJ databases">
        <title>Roseomonas selenitidurans sp. nov. isolated from urban soil.</title>
        <authorList>
            <person name="Liu H."/>
        </authorList>
    </citation>
    <scope>NUCLEOTIDE SEQUENCE [LARGE SCALE GENOMIC DNA]</scope>
    <source>
        <strain evidence="1 2">BU-1</strain>
    </source>
</reference>
<evidence type="ECO:0000313" key="2">
    <source>
        <dbReference type="Proteomes" id="UP000787635"/>
    </source>
</evidence>
<protein>
    <submittedName>
        <fullName evidence="1">Uncharacterized protein</fullName>
    </submittedName>
</protein>